<name>A0A7W9W8P2_ARMRO</name>
<dbReference type="SUPFAM" id="SSF51306">
    <property type="entry name" value="LexA/Signal peptidase"/>
    <property type="match status" value="1"/>
</dbReference>
<dbReference type="RefSeq" id="WP_184201319.1">
    <property type="nucleotide sequence ID" value="NZ_JACHGW010000004.1"/>
</dbReference>
<dbReference type="Proteomes" id="UP000520814">
    <property type="component" value="Unassembled WGS sequence"/>
</dbReference>
<protein>
    <recommendedName>
        <fullName evidence="3">Peptidase S24/S26A/S26B/S26C domain-containing protein</fullName>
    </recommendedName>
</protein>
<organism evidence="1 2">
    <name type="scientific">Armatimonas rosea</name>
    <dbReference type="NCBI Taxonomy" id="685828"/>
    <lineage>
        <taxon>Bacteria</taxon>
        <taxon>Bacillati</taxon>
        <taxon>Armatimonadota</taxon>
        <taxon>Armatimonadia</taxon>
        <taxon>Armatimonadales</taxon>
        <taxon>Armatimonadaceae</taxon>
        <taxon>Armatimonas</taxon>
    </lineage>
</organism>
<dbReference type="EMBL" id="JACHGW010000004">
    <property type="protein sequence ID" value="MBB6052380.1"/>
    <property type="molecule type" value="Genomic_DNA"/>
</dbReference>
<comment type="caution">
    <text evidence="1">The sequence shown here is derived from an EMBL/GenBank/DDBJ whole genome shotgun (WGS) entry which is preliminary data.</text>
</comment>
<gene>
    <name evidence="1" type="ORF">HNQ39_004201</name>
</gene>
<accession>A0A7W9W8P2</accession>
<sequence>MSWAKFAIEGLQRGETVQIRPRGHSMKGRVNDGQLVTVAPVALSELSVGDVVQVRCNGKDYLHLIKAIDGERFQIGNNRGGINGWVGKHTIYGKAIKIGEDE</sequence>
<proteinExistence type="predicted"/>
<evidence type="ECO:0000313" key="1">
    <source>
        <dbReference type="EMBL" id="MBB6052380.1"/>
    </source>
</evidence>
<evidence type="ECO:0008006" key="3">
    <source>
        <dbReference type="Google" id="ProtNLM"/>
    </source>
</evidence>
<dbReference type="AlphaFoldDB" id="A0A7W9W8P2"/>
<reference evidence="1 2" key="1">
    <citation type="submission" date="2020-08" db="EMBL/GenBank/DDBJ databases">
        <title>Genomic Encyclopedia of Type Strains, Phase IV (KMG-IV): sequencing the most valuable type-strain genomes for metagenomic binning, comparative biology and taxonomic classification.</title>
        <authorList>
            <person name="Goeker M."/>
        </authorList>
    </citation>
    <scope>NUCLEOTIDE SEQUENCE [LARGE SCALE GENOMIC DNA]</scope>
    <source>
        <strain evidence="1 2">DSM 23562</strain>
    </source>
</reference>
<dbReference type="InterPro" id="IPR036286">
    <property type="entry name" value="LexA/Signal_pep-like_sf"/>
</dbReference>
<evidence type="ECO:0000313" key="2">
    <source>
        <dbReference type="Proteomes" id="UP000520814"/>
    </source>
</evidence>
<keyword evidence="2" id="KW-1185">Reference proteome</keyword>